<keyword evidence="3" id="KW-1185">Reference proteome</keyword>
<evidence type="ECO:0000313" key="3">
    <source>
        <dbReference type="Proteomes" id="UP001209540"/>
    </source>
</evidence>
<accession>A0AAD5PDS8</accession>
<comment type="caution">
    <text evidence="2">The sequence shown here is derived from an EMBL/GenBank/DDBJ whole genome shotgun (WGS) entry which is preliminary data.</text>
</comment>
<dbReference type="EMBL" id="JAIXMP010000020">
    <property type="protein sequence ID" value="KAI9257344.1"/>
    <property type="molecule type" value="Genomic_DNA"/>
</dbReference>
<sequence length="277" mass="30926">MSDDDAGEGGVEFVAEDGAQQQRQQRRRRMSPRPLYQSGDTSKRGFLRLLLRCRRIILQDAAVFFYENRKNNMFVDSTCVPFNSPGFKEFQKEVVASLSDPDNNILQQYEGLVPSIVDSQVEVATRLGEISNRVAIGQEKAENSFAQQQQANSRMESMLLGVNQQLQQVCRNQQMLIVNQHYLGYQVQSLMMANMPVNDSNFVPPAPSSSSSSTFVPLPPPHVPLPLPPIPHSTPPPLPPSPPPHPSSTDPNRNSSRPSTKSKGKKRARWISYDPEA</sequence>
<feature type="compositionally biased region" description="Pro residues" evidence="1">
    <location>
        <begin position="217"/>
        <end position="246"/>
    </location>
</feature>
<evidence type="ECO:0000256" key="1">
    <source>
        <dbReference type="SAM" id="MobiDB-lite"/>
    </source>
</evidence>
<dbReference type="AlphaFoldDB" id="A0AAD5PDS8"/>
<gene>
    <name evidence="2" type="ORF">BDA99DRAFT_539451</name>
</gene>
<name>A0AAD5PDS8_9FUNG</name>
<feature type="compositionally biased region" description="Polar residues" evidence="1">
    <location>
        <begin position="249"/>
        <end position="259"/>
    </location>
</feature>
<feature type="compositionally biased region" description="Low complexity" evidence="1">
    <location>
        <begin position="203"/>
        <end position="216"/>
    </location>
</feature>
<evidence type="ECO:0000313" key="2">
    <source>
        <dbReference type="EMBL" id="KAI9257344.1"/>
    </source>
</evidence>
<dbReference type="Proteomes" id="UP001209540">
    <property type="component" value="Unassembled WGS sequence"/>
</dbReference>
<organism evidence="2 3">
    <name type="scientific">Phascolomyces articulosus</name>
    <dbReference type="NCBI Taxonomy" id="60185"/>
    <lineage>
        <taxon>Eukaryota</taxon>
        <taxon>Fungi</taxon>
        <taxon>Fungi incertae sedis</taxon>
        <taxon>Mucoromycota</taxon>
        <taxon>Mucoromycotina</taxon>
        <taxon>Mucoromycetes</taxon>
        <taxon>Mucorales</taxon>
        <taxon>Lichtheimiaceae</taxon>
        <taxon>Phascolomyces</taxon>
    </lineage>
</organism>
<reference evidence="2" key="2">
    <citation type="submission" date="2023-02" db="EMBL/GenBank/DDBJ databases">
        <authorList>
            <consortium name="DOE Joint Genome Institute"/>
            <person name="Mondo S.J."/>
            <person name="Chang Y."/>
            <person name="Wang Y."/>
            <person name="Ahrendt S."/>
            <person name="Andreopoulos W."/>
            <person name="Barry K."/>
            <person name="Beard J."/>
            <person name="Benny G.L."/>
            <person name="Blankenship S."/>
            <person name="Bonito G."/>
            <person name="Cuomo C."/>
            <person name="Desiro A."/>
            <person name="Gervers K.A."/>
            <person name="Hundley H."/>
            <person name="Kuo A."/>
            <person name="LaButti K."/>
            <person name="Lang B.F."/>
            <person name="Lipzen A."/>
            <person name="O'Donnell K."/>
            <person name="Pangilinan J."/>
            <person name="Reynolds N."/>
            <person name="Sandor L."/>
            <person name="Smith M.W."/>
            <person name="Tsang A."/>
            <person name="Grigoriev I.V."/>
            <person name="Stajich J.E."/>
            <person name="Spatafora J.W."/>
        </authorList>
    </citation>
    <scope>NUCLEOTIDE SEQUENCE</scope>
    <source>
        <strain evidence="2">RSA 2281</strain>
    </source>
</reference>
<protein>
    <submittedName>
        <fullName evidence="2">Uncharacterized protein</fullName>
    </submittedName>
</protein>
<dbReference type="Gene3D" id="1.10.443.20">
    <property type="entry name" value="Centromere DNA-binding protein complex CBF3 subunit, domain 2"/>
    <property type="match status" value="1"/>
</dbReference>
<proteinExistence type="predicted"/>
<feature type="region of interest" description="Disordered" evidence="1">
    <location>
        <begin position="203"/>
        <end position="277"/>
    </location>
</feature>
<dbReference type="InterPro" id="IPR038279">
    <property type="entry name" value="Ndc10_dom2_sf"/>
</dbReference>
<feature type="compositionally biased region" description="Basic residues" evidence="1">
    <location>
        <begin position="260"/>
        <end position="269"/>
    </location>
</feature>
<dbReference type="GO" id="GO:0003677">
    <property type="term" value="F:DNA binding"/>
    <property type="evidence" value="ECO:0007669"/>
    <property type="project" value="InterPro"/>
</dbReference>
<reference evidence="2" key="1">
    <citation type="journal article" date="2022" name="IScience">
        <title>Evolution of zygomycete secretomes and the origins of terrestrial fungal ecologies.</title>
        <authorList>
            <person name="Chang Y."/>
            <person name="Wang Y."/>
            <person name="Mondo S."/>
            <person name="Ahrendt S."/>
            <person name="Andreopoulos W."/>
            <person name="Barry K."/>
            <person name="Beard J."/>
            <person name="Benny G.L."/>
            <person name="Blankenship S."/>
            <person name="Bonito G."/>
            <person name="Cuomo C."/>
            <person name="Desiro A."/>
            <person name="Gervers K.A."/>
            <person name="Hundley H."/>
            <person name="Kuo A."/>
            <person name="LaButti K."/>
            <person name="Lang B.F."/>
            <person name="Lipzen A."/>
            <person name="O'Donnell K."/>
            <person name="Pangilinan J."/>
            <person name="Reynolds N."/>
            <person name="Sandor L."/>
            <person name="Smith M.E."/>
            <person name="Tsang A."/>
            <person name="Grigoriev I.V."/>
            <person name="Stajich J.E."/>
            <person name="Spatafora J.W."/>
        </authorList>
    </citation>
    <scope>NUCLEOTIDE SEQUENCE</scope>
    <source>
        <strain evidence="2">RSA 2281</strain>
    </source>
</reference>
<feature type="region of interest" description="Disordered" evidence="1">
    <location>
        <begin position="1"/>
        <end position="39"/>
    </location>
</feature>